<dbReference type="AlphaFoldDB" id="A0ABD0KAM1"/>
<organism evidence="1 2">
    <name type="scientific">Batillaria attramentaria</name>
    <dbReference type="NCBI Taxonomy" id="370345"/>
    <lineage>
        <taxon>Eukaryota</taxon>
        <taxon>Metazoa</taxon>
        <taxon>Spiralia</taxon>
        <taxon>Lophotrochozoa</taxon>
        <taxon>Mollusca</taxon>
        <taxon>Gastropoda</taxon>
        <taxon>Caenogastropoda</taxon>
        <taxon>Sorbeoconcha</taxon>
        <taxon>Cerithioidea</taxon>
        <taxon>Batillariidae</taxon>
        <taxon>Batillaria</taxon>
    </lineage>
</organism>
<comment type="caution">
    <text evidence="1">The sequence shown here is derived from an EMBL/GenBank/DDBJ whole genome shotgun (WGS) entry which is preliminary data.</text>
</comment>
<evidence type="ECO:0000313" key="1">
    <source>
        <dbReference type="EMBL" id="KAK7484156.1"/>
    </source>
</evidence>
<accession>A0ABD0KAM1</accession>
<evidence type="ECO:0000313" key="2">
    <source>
        <dbReference type="Proteomes" id="UP001519460"/>
    </source>
</evidence>
<gene>
    <name evidence="1" type="ORF">BaRGS_00024645</name>
</gene>
<proteinExistence type="predicted"/>
<dbReference type="EMBL" id="JACVVK020000215">
    <property type="protein sequence ID" value="KAK7484156.1"/>
    <property type="molecule type" value="Genomic_DNA"/>
</dbReference>
<protein>
    <submittedName>
        <fullName evidence="1">Uncharacterized protein</fullName>
    </submittedName>
</protein>
<reference evidence="1 2" key="1">
    <citation type="journal article" date="2023" name="Sci. Data">
        <title>Genome assembly of the Korean intertidal mud-creeper Batillaria attramentaria.</title>
        <authorList>
            <person name="Patra A.K."/>
            <person name="Ho P.T."/>
            <person name="Jun S."/>
            <person name="Lee S.J."/>
            <person name="Kim Y."/>
            <person name="Won Y.J."/>
        </authorList>
    </citation>
    <scope>NUCLEOTIDE SEQUENCE [LARGE SCALE GENOMIC DNA]</scope>
    <source>
        <strain evidence="1">Wonlab-2016</strain>
    </source>
</reference>
<name>A0ABD0KAM1_9CAEN</name>
<keyword evidence="2" id="KW-1185">Reference proteome</keyword>
<sequence>MDQGTPLCEVPGSLVFAALFGRSCWALSGAGKQQKLPPSGKRSSFVLKNDFGIAAEGHVVPAKRRVSGRHLKVILPEDVRMTFTSASKFKTARE</sequence>
<dbReference type="Proteomes" id="UP001519460">
    <property type="component" value="Unassembled WGS sequence"/>
</dbReference>